<dbReference type="AlphaFoldDB" id="A0A937ULW2"/>
<feature type="compositionally biased region" description="Low complexity" evidence="1">
    <location>
        <begin position="92"/>
        <end position="109"/>
    </location>
</feature>
<name>A0A937ULW2_9ACTN</name>
<dbReference type="Proteomes" id="UP000604475">
    <property type="component" value="Unassembled WGS sequence"/>
</dbReference>
<sequence length="227" mass="23478">MSVGAGAALALTLALTGCSSDGDGDGDTPPSTGTGAPAIDTPASDLRAEDFVYLQGPETDEFTVSDEAKTVDPNDSDNNPWVEIADCGGQEAAPPIGAASGPGLSSPDGETVVQSYAQIVTPEQHDNHVKLLEDVDVDSCVQELFADGDTSGEWKVRDVPALPGTMARTSMSYTESSGGATATSYFDIIWVGEGQVEAELLVLSRAEPDEQLIGDATASLVKKLKDQ</sequence>
<feature type="compositionally biased region" description="Low complexity" evidence="1">
    <location>
        <begin position="16"/>
        <end position="35"/>
    </location>
</feature>
<evidence type="ECO:0000313" key="3">
    <source>
        <dbReference type="Proteomes" id="UP000604475"/>
    </source>
</evidence>
<accession>A0A937ULW2</accession>
<dbReference type="EMBL" id="JAEACQ010000134">
    <property type="protein sequence ID" value="MBL7626443.1"/>
    <property type="molecule type" value="Genomic_DNA"/>
</dbReference>
<organism evidence="2 3">
    <name type="scientific">Frankia nepalensis</name>
    <dbReference type="NCBI Taxonomy" id="1836974"/>
    <lineage>
        <taxon>Bacteria</taxon>
        <taxon>Bacillati</taxon>
        <taxon>Actinomycetota</taxon>
        <taxon>Actinomycetes</taxon>
        <taxon>Frankiales</taxon>
        <taxon>Frankiaceae</taxon>
        <taxon>Frankia</taxon>
    </lineage>
</organism>
<feature type="region of interest" description="Disordered" evidence="1">
    <location>
        <begin position="16"/>
        <end position="45"/>
    </location>
</feature>
<evidence type="ECO:0000256" key="1">
    <source>
        <dbReference type="SAM" id="MobiDB-lite"/>
    </source>
</evidence>
<keyword evidence="3" id="KW-1185">Reference proteome</keyword>
<protein>
    <recommendedName>
        <fullName evidence="4">DUF5642 domain-containing protein</fullName>
    </recommendedName>
</protein>
<evidence type="ECO:0008006" key="4">
    <source>
        <dbReference type="Google" id="ProtNLM"/>
    </source>
</evidence>
<dbReference type="RefSeq" id="WP_203006995.1">
    <property type="nucleotide sequence ID" value="NZ_JADWYU010000172.1"/>
</dbReference>
<comment type="caution">
    <text evidence="2">The sequence shown here is derived from an EMBL/GenBank/DDBJ whole genome shotgun (WGS) entry which is preliminary data.</text>
</comment>
<feature type="region of interest" description="Disordered" evidence="1">
    <location>
        <begin position="87"/>
        <end position="109"/>
    </location>
</feature>
<gene>
    <name evidence="2" type="ORF">I7412_04500</name>
</gene>
<reference evidence="2" key="1">
    <citation type="submission" date="2020-12" db="EMBL/GenBank/DDBJ databases">
        <title>Genomic characterization of non-nitrogen-fixing Frankia strains.</title>
        <authorList>
            <person name="Carlos-Shanley C."/>
            <person name="Guerra T."/>
            <person name="Hahn D."/>
        </authorList>
    </citation>
    <scope>NUCLEOTIDE SEQUENCE</scope>
    <source>
        <strain evidence="2">CN6</strain>
    </source>
</reference>
<proteinExistence type="predicted"/>
<evidence type="ECO:0000313" key="2">
    <source>
        <dbReference type="EMBL" id="MBL7626443.1"/>
    </source>
</evidence>